<dbReference type="WBParaSite" id="JU765_v2.g10207.t1">
    <property type="protein sequence ID" value="JU765_v2.g10207.t1"/>
    <property type="gene ID" value="JU765_v2.g10207"/>
</dbReference>
<evidence type="ECO:0000313" key="1">
    <source>
        <dbReference type="Proteomes" id="UP000887576"/>
    </source>
</evidence>
<proteinExistence type="predicted"/>
<reference evidence="2" key="1">
    <citation type="submission" date="2022-11" db="UniProtKB">
        <authorList>
            <consortium name="WormBaseParasite"/>
        </authorList>
    </citation>
    <scope>IDENTIFICATION</scope>
</reference>
<name>A0AC34PV18_9BILA</name>
<dbReference type="Proteomes" id="UP000887576">
    <property type="component" value="Unplaced"/>
</dbReference>
<evidence type="ECO:0000313" key="2">
    <source>
        <dbReference type="WBParaSite" id="JU765_v2.g10207.t1"/>
    </source>
</evidence>
<protein>
    <submittedName>
        <fullName evidence="2">DNA damage-regulated autophagy modulator protein 1</fullName>
    </submittedName>
</protein>
<sequence length="270" mass="30508">MRLLHFGLLGAGHLPVVFSIVFVFMLAVTYCVSVYRGDVDPVFPYISASGDHRPESCFFSMLLNICSFISALLIQLRYSLIVELNRSYDMTLKVVNKIALYVGLLGAFGMFVVANFQETAVITIHLIAAFFCFGGSVIYMLCHAWISHRMVPVFASRRVAHWRTFFATAGTIAFVIAVFFGFYAAHIFHETYPDLPTPRPWSRKANQPGYEFHVISAIAEWTMAVINMAFFLTFSREFEKIRVELRVQSLVAHLDHSPAWNSIESLPGSP</sequence>
<organism evidence="1 2">
    <name type="scientific">Panagrolaimus sp. JU765</name>
    <dbReference type="NCBI Taxonomy" id="591449"/>
    <lineage>
        <taxon>Eukaryota</taxon>
        <taxon>Metazoa</taxon>
        <taxon>Ecdysozoa</taxon>
        <taxon>Nematoda</taxon>
        <taxon>Chromadorea</taxon>
        <taxon>Rhabditida</taxon>
        <taxon>Tylenchina</taxon>
        <taxon>Panagrolaimomorpha</taxon>
        <taxon>Panagrolaimoidea</taxon>
        <taxon>Panagrolaimidae</taxon>
        <taxon>Panagrolaimus</taxon>
    </lineage>
</organism>
<accession>A0AC34PV18</accession>